<reference evidence="1 2" key="1">
    <citation type="submission" date="2024-04" db="EMBL/GenBank/DDBJ databases">
        <title>Tritrichomonas musculus Genome.</title>
        <authorList>
            <person name="Alves-Ferreira E."/>
            <person name="Grigg M."/>
            <person name="Lorenzi H."/>
            <person name="Galac M."/>
        </authorList>
    </citation>
    <scope>NUCLEOTIDE SEQUENCE [LARGE SCALE GENOMIC DNA]</scope>
    <source>
        <strain evidence="1 2">EAF2021</strain>
    </source>
</reference>
<gene>
    <name evidence="1" type="ORF">M9Y10_036510</name>
</gene>
<dbReference type="SUPFAM" id="SSF81901">
    <property type="entry name" value="HCP-like"/>
    <property type="match status" value="1"/>
</dbReference>
<evidence type="ECO:0008006" key="3">
    <source>
        <dbReference type="Google" id="ProtNLM"/>
    </source>
</evidence>
<evidence type="ECO:0000313" key="1">
    <source>
        <dbReference type="EMBL" id="KAK8837512.1"/>
    </source>
</evidence>
<keyword evidence="2" id="KW-1185">Reference proteome</keyword>
<organism evidence="1 2">
    <name type="scientific">Tritrichomonas musculus</name>
    <dbReference type="NCBI Taxonomy" id="1915356"/>
    <lineage>
        <taxon>Eukaryota</taxon>
        <taxon>Metamonada</taxon>
        <taxon>Parabasalia</taxon>
        <taxon>Tritrichomonadida</taxon>
        <taxon>Tritrichomonadidae</taxon>
        <taxon>Tritrichomonas</taxon>
    </lineage>
</organism>
<proteinExistence type="predicted"/>
<comment type="caution">
    <text evidence="1">The sequence shown here is derived from an EMBL/GenBank/DDBJ whole genome shotgun (WGS) entry which is preliminary data.</text>
</comment>
<sequence length="73" mass="8214">MAVENGIDDITHLYSQILYNGEGIKPNKKEAARYFKLAADKGKANCAYYNGLMNYDGIEIPINKKEAENRKST</sequence>
<dbReference type="EMBL" id="JAPFFF010000059">
    <property type="protein sequence ID" value="KAK8837512.1"/>
    <property type="molecule type" value="Genomic_DNA"/>
</dbReference>
<evidence type="ECO:0000313" key="2">
    <source>
        <dbReference type="Proteomes" id="UP001470230"/>
    </source>
</evidence>
<dbReference type="Gene3D" id="1.25.40.10">
    <property type="entry name" value="Tetratricopeptide repeat domain"/>
    <property type="match status" value="1"/>
</dbReference>
<dbReference type="Proteomes" id="UP001470230">
    <property type="component" value="Unassembled WGS sequence"/>
</dbReference>
<name>A0ABR2GVW5_9EUKA</name>
<accession>A0ABR2GVW5</accession>
<dbReference type="InterPro" id="IPR011990">
    <property type="entry name" value="TPR-like_helical_dom_sf"/>
</dbReference>
<protein>
    <recommendedName>
        <fullName evidence="3">Sel1 repeat family protein</fullName>
    </recommendedName>
</protein>